<dbReference type="InterPro" id="IPR048998">
    <property type="entry name" value="STPR"/>
</dbReference>
<feature type="domain" description="STPR" evidence="2">
    <location>
        <begin position="111"/>
        <end position="170"/>
    </location>
</feature>
<keyword evidence="4" id="KW-1185">Reference proteome</keyword>
<dbReference type="EMBL" id="JAULSX010000005">
    <property type="protein sequence ID" value="KAK3490487.1"/>
    <property type="molecule type" value="Genomic_DNA"/>
</dbReference>
<accession>A0AAJ0I573</accession>
<proteinExistence type="predicted"/>
<reference evidence="3 4" key="1">
    <citation type="journal article" date="2023" name="Mol. Phylogenet. Evol.">
        <title>Genome-scale phylogeny and comparative genomics of the fungal order Sordariales.</title>
        <authorList>
            <person name="Hensen N."/>
            <person name="Bonometti L."/>
            <person name="Westerberg I."/>
            <person name="Brannstrom I.O."/>
            <person name="Guillou S."/>
            <person name="Cros-Aarteil S."/>
            <person name="Calhoun S."/>
            <person name="Haridas S."/>
            <person name="Kuo A."/>
            <person name="Mondo S."/>
            <person name="Pangilinan J."/>
            <person name="Riley R."/>
            <person name="LaButti K."/>
            <person name="Andreopoulos B."/>
            <person name="Lipzen A."/>
            <person name="Chen C."/>
            <person name="Yan M."/>
            <person name="Daum C."/>
            <person name="Ng V."/>
            <person name="Clum A."/>
            <person name="Steindorff A."/>
            <person name="Ohm R.A."/>
            <person name="Martin F."/>
            <person name="Silar P."/>
            <person name="Natvig D.O."/>
            <person name="Lalanne C."/>
            <person name="Gautier V."/>
            <person name="Ament-Velasquez S.L."/>
            <person name="Kruys A."/>
            <person name="Hutchinson M.I."/>
            <person name="Powell A.J."/>
            <person name="Barry K."/>
            <person name="Miller A.N."/>
            <person name="Grigoriev I.V."/>
            <person name="Debuchy R."/>
            <person name="Gladieux P."/>
            <person name="Hiltunen Thoren M."/>
            <person name="Johannesson H."/>
        </authorList>
    </citation>
    <scope>NUCLEOTIDE SEQUENCE [LARGE SCALE GENOMIC DNA]</scope>
    <source>
        <strain evidence="3 4">FGSC 10403</strain>
    </source>
</reference>
<feature type="compositionally biased region" description="Basic and acidic residues" evidence="1">
    <location>
        <begin position="103"/>
        <end position="119"/>
    </location>
</feature>
<comment type="caution">
    <text evidence="3">The sequence shown here is derived from an EMBL/GenBank/DDBJ whole genome shotgun (WGS) entry which is preliminary data.</text>
</comment>
<sequence>MSVQWRLSLSAESIRRKKVAPPSASWIELTLIVDNQDADVASWEKEVVAEDEHILKIAFTAAAPPISPAFFSGLTQAEIAAEIQRIRRNEKRAEKIAKETPYEKKKRQFDHNKWRRDSDATETPEACKARLAKQAAWARDHLANETLEHRDARLETMKKRYRERETPEKPTCSVKLRYHLSRVLDSSPPPLFPNVAESQCRLDFKRKARLAYNKEYKKNRLDDETPDEREAT</sequence>
<gene>
    <name evidence="3" type="ORF">B0T23DRAFT_420953</name>
</gene>
<dbReference type="Pfam" id="PF21107">
    <property type="entry name" value="STPRs"/>
    <property type="match status" value="1"/>
</dbReference>
<name>A0AAJ0I573_9PEZI</name>
<evidence type="ECO:0000313" key="4">
    <source>
        <dbReference type="Proteomes" id="UP001285908"/>
    </source>
</evidence>
<dbReference type="GeneID" id="87877371"/>
<evidence type="ECO:0000256" key="1">
    <source>
        <dbReference type="SAM" id="MobiDB-lite"/>
    </source>
</evidence>
<protein>
    <recommendedName>
        <fullName evidence="2">STPR domain-containing protein</fullName>
    </recommendedName>
</protein>
<dbReference type="Proteomes" id="UP001285908">
    <property type="component" value="Unassembled WGS sequence"/>
</dbReference>
<evidence type="ECO:0000259" key="2">
    <source>
        <dbReference type="Pfam" id="PF21107"/>
    </source>
</evidence>
<feature type="region of interest" description="Disordered" evidence="1">
    <location>
        <begin position="103"/>
        <end position="126"/>
    </location>
</feature>
<dbReference type="AlphaFoldDB" id="A0AAJ0I573"/>
<dbReference type="RefSeq" id="XP_062691670.1">
    <property type="nucleotide sequence ID" value="XM_062839749.1"/>
</dbReference>
<evidence type="ECO:0000313" key="3">
    <source>
        <dbReference type="EMBL" id="KAK3490487.1"/>
    </source>
</evidence>
<organism evidence="3 4">
    <name type="scientific">Neurospora hispaniola</name>
    <dbReference type="NCBI Taxonomy" id="588809"/>
    <lineage>
        <taxon>Eukaryota</taxon>
        <taxon>Fungi</taxon>
        <taxon>Dikarya</taxon>
        <taxon>Ascomycota</taxon>
        <taxon>Pezizomycotina</taxon>
        <taxon>Sordariomycetes</taxon>
        <taxon>Sordariomycetidae</taxon>
        <taxon>Sordariales</taxon>
        <taxon>Sordariaceae</taxon>
        <taxon>Neurospora</taxon>
    </lineage>
</organism>